<dbReference type="EMBL" id="CM042889">
    <property type="protein sequence ID" value="KAI4318611.1"/>
    <property type="molecule type" value="Genomic_DNA"/>
</dbReference>
<protein>
    <submittedName>
        <fullName evidence="1">Uncharacterized protein</fullName>
    </submittedName>
</protein>
<name>A0ACB9M510_9MYRT</name>
<evidence type="ECO:0000313" key="1">
    <source>
        <dbReference type="EMBL" id="KAI4318611.1"/>
    </source>
</evidence>
<sequence length="785" mass="85182">MRLQCFLKLIISISFVMVTASRRDGNSDLYVVHMDRSTAPSPFSSHHEWHVSTLSSLPPPNETTSLASAHVYSYNHVLCGFSAVLSRNQVEALKKHPGHVATYPNSFARPHTTYTTRFLGLSEGKGLWPRTNFGDGMIIGVVDSGVWPESPSFNDEGMSPVPSRWKGSCETGVEFNSSNCNRKLIGARTLGQGMKQFGINVSAAYDYDSPRDYWGHGTHTASTAVGRPIPDASYFGYAKGTAKGIAPLARLAIYKVLFVNITLEAASVDILAAIDQAVSDGVDVISISLGFLGHPFDQNAVAIGAFAAMERGISVVCSGGNRGPGAYTVQNGAPWITTVGGGIMDREYVAEIILRGTANDSITVMGKSIYPESLFLSGVPLYFGRGNRSKEVCEPDTLNPDDVKGTIIFCDFFSNETLVNTYEVTRTGAAGAIFSTDFALSLRPEDFDVPYVAVTPQEGDKIRHYIMMSNEPVATIRFQITTYGTKPAPQVMGFSARGPHIRSPWILKPDIIAPGVDILAAWVPNVPAAVLEDRTLVSDFQLQSGTSMAAPLVAGVTLLIKEAHPDWSPAAIRSAMMTTAYTADNVRESILDVWTGQAATPLELGAGHIDPEKAMDPGLVYDLKPEDYINYLCGMNYTDRQISAVTGRSRSNFSCKAATLDINYPSFIVILNNTNTTTNTFRRVLTSVTDHHSEYMVKVWTGEGMKVTVQPTRLSFSGKNSKAEFEMTVAVDVSGNPPRTDSDYLGNHGYIVWEEINGTHAVRSPVVSAYAIDYARILGYSDPGN</sequence>
<gene>
    <name evidence="1" type="ORF">MLD38_032290</name>
</gene>
<keyword evidence="2" id="KW-1185">Reference proteome</keyword>
<proteinExistence type="predicted"/>
<comment type="caution">
    <text evidence="1">The sequence shown here is derived from an EMBL/GenBank/DDBJ whole genome shotgun (WGS) entry which is preliminary data.</text>
</comment>
<evidence type="ECO:0000313" key="2">
    <source>
        <dbReference type="Proteomes" id="UP001057402"/>
    </source>
</evidence>
<accession>A0ACB9M510</accession>
<reference evidence="2" key="1">
    <citation type="journal article" date="2023" name="Front. Plant Sci.">
        <title>Chromosomal-level genome assembly of Melastoma candidum provides insights into trichome evolution.</title>
        <authorList>
            <person name="Zhong Y."/>
            <person name="Wu W."/>
            <person name="Sun C."/>
            <person name="Zou P."/>
            <person name="Liu Y."/>
            <person name="Dai S."/>
            <person name="Zhou R."/>
        </authorList>
    </citation>
    <scope>NUCLEOTIDE SEQUENCE [LARGE SCALE GENOMIC DNA]</scope>
</reference>
<dbReference type="Proteomes" id="UP001057402">
    <property type="component" value="Chromosome 10"/>
</dbReference>
<organism evidence="1 2">
    <name type="scientific">Melastoma candidum</name>
    <dbReference type="NCBI Taxonomy" id="119954"/>
    <lineage>
        <taxon>Eukaryota</taxon>
        <taxon>Viridiplantae</taxon>
        <taxon>Streptophyta</taxon>
        <taxon>Embryophyta</taxon>
        <taxon>Tracheophyta</taxon>
        <taxon>Spermatophyta</taxon>
        <taxon>Magnoliopsida</taxon>
        <taxon>eudicotyledons</taxon>
        <taxon>Gunneridae</taxon>
        <taxon>Pentapetalae</taxon>
        <taxon>rosids</taxon>
        <taxon>malvids</taxon>
        <taxon>Myrtales</taxon>
        <taxon>Melastomataceae</taxon>
        <taxon>Melastomatoideae</taxon>
        <taxon>Melastomateae</taxon>
        <taxon>Melastoma</taxon>
    </lineage>
</organism>